<name>A0A7W2I3J2_9CORY</name>
<comment type="caution">
    <text evidence="1">The sequence shown here is derived from an EMBL/GenBank/DDBJ whole genome shotgun (WGS) entry which is preliminary data.</text>
</comment>
<proteinExistence type="predicted"/>
<dbReference type="EMBL" id="JACDTZ010000001">
    <property type="protein sequence ID" value="MBA5244187.1"/>
    <property type="molecule type" value="Genomic_DNA"/>
</dbReference>
<evidence type="ECO:0000313" key="2">
    <source>
        <dbReference type="Proteomes" id="UP000523682"/>
    </source>
</evidence>
<protein>
    <submittedName>
        <fullName evidence="1">Uncharacterized protein</fullName>
    </submittedName>
</protein>
<sequence>MRKGTIAFKLDDWDGQLLQLDVSHSGSETQLWFKADRPFALDGDALAIALSTLCGREFSKIDYGFEVSALVANGIAAWTGSHVEVEETVDEFEHFERTADNAVLNFSGGFDSLAALQLLPSGSELVSMDFGGRFARERRFFSKFETRIISTNLVSTDLRKNSWSFMGMGPLLLSRSIQSKYFSFGSILEAGGLRLREPMKANATFPPFALAGYQNAAPVSGISEAGTVKILMHSCPDYIAESLSSLASPGEEKLHRKIALAKAVSQIYGENLDLPSLPRNPRIHFDFGDNFAVDLTSLFFVATGFPEYARAIVRNPPELETLGLKPSDFEFMLKVDSNYYAAYPPELRVALNSGIRENGLDWYSPSDFGAAERVKTALSQARQ</sequence>
<dbReference type="Proteomes" id="UP000523682">
    <property type="component" value="Unassembled WGS sequence"/>
</dbReference>
<reference evidence="1 2" key="1">
    <citation type="submission" date="2020-07" db="EMBL/GenBank/DDBJ databases">
        <title>Draft genome and description of Corynebacterium haemomassiliense strain Marseile-Q3615 sp. nov.</title>
        <authorList>
            <person name="Boxberger M."/>
            <person name="La Scola B."/>
        </authorList>
    </citation>
    <scope>NUCLEOTIDE SEQUENCE [LARGE SCALE GENOMIC DNA]</scope>
    <source>
        <strain evidence="1 2">Marseille-Q3615</strain>
    </source>
</reference>
<dbReference type="AlphaFoldDB" id="A0A7W2I3J2"/>
<evidence type="ECO:0000313" key="1">
    <source>
        <dbReference type="EMBL" id="MBA5244187.1"/>
    </source>
</evidence>
<gene>
    <name evidence="1" type="ORF">H0193_05045</name>
</gene>
<organism evidence="1 2">
    <name type="scientific">Corynebacterium haemomassiliense</name>
    <dbReference type="NCBI Taxonomy" id="2754726"/>
    <lineage>
        <taxon>Bacteria</taxon>
        <taxon>Bacillati</taxon>
        <taxon>Actinomycetota</taxon>
        <taxon>Actinomycetes</taxon>
        <taxon>Mycobacteriales</taxon>
        <taxon>Corynebacteriaceae</taxon>
        <taxon>Corynebacterium</taxon>
    </lineage>
</organism>
<keyword evidence="2" id="KW-1185">Reference proteome</keyword>
<accession>A0A7W2I3J2</accession>
<dbReference type="RefSeq" id="WP_181888841.1">
    <property type="nucleotide sequence ID" value="NZ_JACDTZ010000001.1"/>
</dbReference>